<name>A0A833JDL6_9BACT</name>
<dbReference type="Pfam" id="PF04657">
    <property type="entry name" value="DMT_YdcZ"/>
    <property type="match status" value="1"/>
</dbReference>
<evidence type="ECO:0000313" key="3">
    <source>
        <dbReference type="Proteomes" id="UP000442694"/>
    </source>
</evidence>
<keyword evidence="1" id="KW-1133">Transmembrane helix</keyword>
<proteinExistence type="predicted"/>
<evidence type="ECO:0000313" key="2">
    <source>
        <dbReference type="EMBL" id="KAB8029036.1"/>
    </source>
</evidence>
<feature type="transmembrane region" description="Helical" evidence="1">
    <location>
        <begin position="50"/>
        <end position="69"/>
    </location>
</feature>
<dbReference type="InterPro" id="IPR006750">
    <property type="entry name" value="YdcZ"/>
</dbReference>
<reference evidence="2 3" key="1">
    <citation type="submission" date="2019-10" db="EMBL/GenBank/DDBJ databases">
        <title>New genus of Silvanigrellaceae.</title>
        <authorList>
            <person name="Pitt A."/>
            <person name="Hahn M.W."/>
        </authorList>
    </citation>
    <scope>NUCLEOTIDE SEQUENCE [LARGE SCALE GENOMIC DNA]</scope>
    <source>
        <strain evidence="2 3">33A1-SZDP</strain>
    </source>
</reference>
<protein>
    <submittedName>
        <fullName evidence="2">Uncharacterized protein</fullName>
    </submittedName>
</protein>
<gene>
    <name evidence="2" type="ORF">GCL57_10870</name>
</gene>
<sequence>MYLFQWFFGALFVAINNFVFPRIGATKTVILVISGQMISSVILGYKVGELFVILAQIFGVAIILFGVYLSKNFCAQNEKINSMIEKSL</sequence>
<dbReference type="AlphaFoldDB" id="A0A833JDL6"/>
<keyword evidence="3" id="KW-1185">Reference proteome</keyword>
<dbReference type="EMBL" id="WFLN01000008">
    <property type="protein sequence ID" value="KAB8029036.1"/>
    <property type="molecule type" value="Genomic_DNA"/>
</dbReference>
<organism evidence="2 3">
    <name type="scientific">Fluviispira multicolorata</name>
    <dbReference type="NCBI Taxonomy" id="2654512"/>
    <lineage>
        <taxon>Bacteria</taxon>
        <taxon>Pseudomonadati</taxon>
        <taxon>Bdellovibrionota</taxon>
        <taxon>Oligoflexia</taxon>
        <taxon>Silvanigrellales</taxon>
        <taxon>Silvanigrellaceae</taxon>
        <taxon>Fluviispira</taxon>
    </lineage>
</organism>
<comment type="caution">
    <text evidence="2">The sequence shown here is derived from an EMBL/GenBank/DDBJ whole genome shotgun (WGS) entry which is preliminary data.</text>
</comment>
<evidence type="ECO:0000256" key="1">
    <source>
        <dbReference type="SAM" id="Phobius"/>
    </source>
</evidence>
<dbReference type="Proteomes" id="UP000442694">
    <property type="component" value="Unassembled WGS sequence"/>
</dbReference>
<keyword evidence="1" id="KW-0472">Membrane</keyword>
<accession>A0A833JDL6</accession>
<keyword evidence="1" id="KW-0812">Transmembrane</keyword>